<proteinExistence type="inferred from homology"/>
<protein>
    <recommendedName>
        <fullName evidence="3">Capsid protein alpha</fullName>
    </recommendedName>
</protein>
<evidence type="ECO:0000256" key="1">
    <source>
        <dbReference type="ARBA" id="ARBA00004328"/>
    </source>
</evidence>
<evidence type="ECO:0000313" key="6">
    <source>
        <dbReference type="EMBL" id="ARO92020.2"/>
    </source>
</evidence>
<organism evidence="6">
    <name type="scientific">Sparus aurata betanodavirus</name>
    <dbReference type="NCBI Taxonomy" id="1110530"/>
    <lineage>
        <taxon>Viruses</taxon>
        <taxon>Riboviria</taxon>
        <taxon>Orthornavirae</taxon>
        <taxon>Kitrinoviricota</taxon>
        <taxon>Magsaviricetes</taxon>
        <taxon>Nodamuvirales</taxon>
        <taxon>Nodaviridae</taxon>
        <taxon>Betanodavirus</taxon>
        <taxon>Betanodavirus epinepheli</taxon>
        <taxon>Redspotted grouper nervous necrosis virus</taxon>
    </lineage>
</organism>
<dbReference type="Pfam" id="PF11729">
    <property type="entry name" value="Capsid-VNN"/>
    <property type="match status" value="1"/>
</dbReference>
<sequence length="340" mass="37168">MVRKGDKKLAKPATTKAANPQPRRRATQRRRSGRADAPLAKASTITGFGRATNDVHISGMSRIAQAVVPAGTGTDGKIVVDSTIVPELLPRLGHAARIFQRYAVETLEFEIQPMCPANTGGGYVAGFLPDPTDNDHTFDALQATRGAVVAKWWESRTVRPQYTRTLLWTSTGKEQRLTSPGRLVLLCVGSNTDVVNVSVMCRWSVRLSVPSLETPEDTTAPITTQAPLHNDSINNGYTGFRSILLGSTQLDLAPANAVFVTDKPLPIDYSLGVGDVDRAVYWHLRKKAGDTQVPAGYFDWGLWDDFNKTFTVGAPYYSDQQPRQILLPAGTLFTRVDSEN</sequence>
<feature type="compositionally biased region" description="Low complexity" evidence="5">
    <location>
        <begin position="11"/>
        <end position="21"/>
    </location>
</feature>
<dbReference type="InterPro" id="IPR024292">
    <property type="entry name" value="Nodavirus_capsid"/>
</dbReference>
<evidence type="ECO:0000256" key="5">
    <source>
        <dbReference type="SAM" id="MobiDB-lite"/>
    </source>
</evidence>
<dbReference type="Gene3D" id="2.60.120.20">
    <property type="match status" value="1"/>
</dbReference>
<reference evidence="6" key="1">
    <citation type="submission" date="2016-12" db="EMBL/GenBank/DDBJ databases">
        <authorList>
            <person name="Toffa A."/>
            <person name="Pascoli F."/>
            <person name="Pretto T."/>
            <person name="Panzarin V."/>
            <person name="Abbadi M."/>
            <person name="Buratin A."/>
            <person name="Quartesan R."/>
            <person name="Gijon D."/>
            <person name="Padros F."/>
        </authorList>
    </citation>
    <scope>NUCLEOTIDE SEQUENCE</scope>
    <source>
        <strain evidence="6">VNNV/S.aurata/Farm1/461-1/Nov2014</strain>
    </source>
</reference>
<comment type="similarity">
    <text evidence="2">Belongs to the peptidase A6 family.</text>
</comment>
<reference evidence="6" key="3">
    <citation type="journal article" date="2021" name="Aquaculture">
        <title>Age dependency of RGNNV/SJNNV viral encephalo-retinopathy in Gilthead Sea Bream (Sparus aurata).</title>
        <authorList>
            <person name="Toffan A."/>
            <person name="Biasini L."/>
            <person name="Pretto T."/>
            <person name="Abbadi M."/>
            <person name="Buratin A."/>
            <person name="Franch R."/>
            <person name="Dalla Rovere G."/>
            <person name="Panzarin V."/>
            <person name="Marsella A."/>
            <person name="Bargelloni L."/>
            <person name="Pascoli F."/>
        </authorList>
    </citation>
    <scope>NUCLEOTIDE SEQUENCE</scope>
    <source>
        <strain evidence="6">VNNV/S.aurata/Farm1/461-1/Nov2014</strain>
    </source>
</reference>
<dbReference type="GO" id="GO:0019028">
    <property type="term" value="C:viral capsid"/>
    <property type="evidence" value="ECO:0007669"/>
    <property type="project" value="UniProtKB-KW"/>
</dbReference>
<keyword evidence="4" id="KW-0946">Virion</keyword>
<reference evidence="6" key="2">
    <citation type="journal article" date="2017" name="Sci. Rep.">
        <title>Viral nervous necrosis in gilthead sea bream (Sparus aurata) caused by reassortant betanodavirus RGNNV/SJNNV: an emerging threat for Mediterranean aquaculture.</title>
        <authorList>
            <person name="Toffan A."/>
            <person name="Pascoli F."/>
            <person name="Pretto T."/>
            <person name="Panzarin V."/>
            <person name="Abbadi M."/>
            <person name="Buratin A."/>
            <person name="Quartesan R."/>
            <person name="Gijon D."/>
            <person name="Padros F."/>
        </authorList>
    </citation>
    <scope>NUCLEOTIDE SEQUENCE</scope>
    <source>
        <strain evidence="6">VNNV/S.aurata/Farm1/461-1/Nov2014</strain>
    </source>
</reference>
<feature type="compositionally biased region" description="Basic residues" evidence="5">
    <location>
        <begin position="22"/>
        <end position="32"/>
    </location>
</feature>
<comment type="subcellular location">
    <subcellularLocation>
        <location evidence="1">Virion</location>
    </subcellularLocation>
</comment>
<dbReference type="InterPro" id="IPR029053">
    <property type="entry name" value="Viral_coat"/>
</dbReference>
<feature type="region of interest" description="Disordered" evidence="5">
    <location>
        <begin position="1"/>
        <end position="41"/>
    </location>
</feature>
<dbReference type="EMBL" id="KY354702">
    <property type="protein sequence ID" value="ARO92020.2"/>
    <property type="molecule type" value="Genomic_RNA"/>
</dbReference>
<name>A0A1X9PW22_RGNNV</name>
<dbReference type="SUPFAM" id="SSF88633">
    <property type="entry name" value="Positive stranded ssRNA viruses"/>
    <property type="match status" value="1"/>
</dbReference>
<evidence type="ECO:0000256" key="2">
    <source>
        <dbReference type="ARBA" id="ARBA00008815"/>
    </source>
</evidence>
<keyword evidence="6" id="KW-0167">Capsid protein</keyword>
<evidence type="ECO:0000256" key="3">
    <source>
        <dbReference type="ARBA" id="ARBA00019859"/>
    </source>
</evidence>
<evidence type="ECO:0000256" key="4">
    <source>
        <dbReference type="ARBA" id="ARBA00022844"/>
    </source>
</evidence>
<accession>A0A1X9PW22</accession>